<dbReference type="EMBL" id="JAEFCI010011038">
    <property type="protein sequence ID" value="KAG5456860.1"/>
    <property type="molecule type" value="Genomic_DNA"/>
</dbReference>
<dbReference type="InterPro" id="IPR005336">
    <property type="entry name" value="MPC"/>
</dbReference>
<evidence type="ECO:0000256" key="7">
    <source>
        <dbReference type="ARBA" id="ARBA00023128"/>
    </source>
</evidence>
<evidence type="ECO:0000256" key="3">
    <source>
        <dbReference type="ARBA" id="ARBA00022448"/>
    </source>
</evidence>
<comment type="function">
    <text evidence="9">Mediates the uptake of pyruvate into mitochondria.</text>
</comment>
<protein>
    <recommendedName>
        <fullName evidence="9">Mitochondrial pyruvate carrier</fullName>
    </recommendedName>
</protein>
<keyword evidence="7 9" id="KW-0496">Mitochondrion</keyword>
<feature type="region of interest" description="Disordered" evidence="10">
    <location>
        <begin position="1"/>
        <end position="27"/>
    </location>
</feature>
<comment type="similarity">
    <text evidence="2 9">Belongs to the mitochondrial pyruvate carrier (MPC) (TC 2.A.105) family.</text>
</comment>
<dbReference type="GO" id="GO:0006850">
    <property type="term" value="P:pyruvate import into mitochondria"/>
    <property type="evidence" value="ECO:0007669"/>
    <property type="project" value="InterPro"/>
</dbReference>
<keyword evidence="8 9" id="KW-0472">Membrane</keyword>
<name>A0A8H8DFR8_9FUNG</name>
<gene>
    <name evidence="11" type="ORF">BJ554DRAFT_3273</name>
</gene>
<comment type="caution">
    <text evidence="11">The sequence shown here is derived from an EMBL/GenBank/DDBJ whole genome shotgun (WGS) entry which is preliminary data.</text>
</comment>
<keyword evidence="5 9" id="KW-0999">Mitochondrion inner membrane</keyword>
<dbReference type="Proteomes" id="UP000673691">
    <property type="component" value="Unassembled WGS sequence"/>
</dbReference>
<keyword evidence="4 9" id="KW-0812">Transmembrane</keyword>
<evidence type="ECO:0000256" key="8">
    <source>
        <dbReference type="ARBA" id="ARBA00023136"/>
    </source>
</evidence>
<keyword evidence="12" id="KW-1185">Reference proteome</keyword>
<comment type="caution">
    <text evidence="9">Lacks conserved residue(s) required for the propagation of feature annotation.</text>
</comment>
<sequence length="161" mass="17831">MGQSRRKSRASDGNGRRDVPVRHGPLGVQQRPPCVYALARARRNVAGRAELAISTDKKRVCLPLPPRPRYRRHWRFATACGEAVGRPEHRCAAAPPVGFLIVETYSNASLRVRVPGPTALAATGIIWSRYSTQIVPINYSLMSVNLFVGATGLAQLYRIWE</sequence>
<evidence type="ECO:0000256" key="5">
    <source>
        <dbReference type="ARBA" id="ARBA00022792"/>
    </source>
</evidence>
<reference evidence="11 12" key="1">
    <citation type="journal article" name="Sci. Rep.">
        <title>Genome-scale phylogenetic analyses confirm Olpidium as the closest living zoosporic fungus to the non-flagellated, terrestrial fungi.</title>
        <authorList>
            <person name="Chang Y."/>
            <person name="Rochon D."/>
            <person name="Sekimoto S."/>
            <person name="Wang Y."/>
            <person name="Chovatia M."/>
            <person name="Sandor L."/>
            <person name="Salamov A."/>
            <person name="Grigoriev I.V."/>
            <person name="Stajich J.E."/>
            <person name="Spatafora J.W."/>
        </authorList>
    </citation>
    <scope>NUCLEOTIDE SEQUENCE [LARGE SCALE GENOMIC DNA]</scope>
    <source>
        <strain evidence="11">S191</strain>
    </source>
</reference>
<dbReference type="GO" id="GO:0005743">
    <property type="term" value="C:mitochondrial inner membrane"/>
    <property type="evidence" value="ECO:0007669"/>
    <property type="project" value="UniProtKB-SubCell"/>
</dbReference>
<proteinExistence type="inferred from homology"/>
<evidence type="ECO:0000256" key="6">
    <source>
        <dbReference type="ARBA" id="ARBA00022989"/>
    </source>
</evidence>
<evidence type="ECO:0000256" key="2">
    <source>
        <dbReference type="ARBA" id="ARBA00006416"/>
    </source>
</evidence>
<evidence type="ECO:0000313" key="12">
    <source>
        <dbReference type="Proteomes" id="UP000673691"/>
    </source>
</evidence>
<accession>A0A8H8DFR8</accession>
<feature type="transmembrane region" description="Helical" evidence="9">
    <location>
        <begin position="139"/>
        <end position="160"/>
    </location>
</feature>
<evidence type="ECO:0000256" key="1">
    <source>
        <dbReference type="ARBA" id="ARBA00004448"/>
    </source>
</evidence>
<dbReference type="Pfam" id="PF03650">
    <property type="entry name" value="MPC"/>
    <property type="match status" value="1"/>
</dbReference>
<keyword evidence="3 9" id="KW-0813">Transport</keyword>
<dbReference type="AlphaFoldDB" id="A0A8H8DFR8"/>
<evidence type="ECO:0000313" key="11">
    <source>
        <dbReference type="EMBL" id="KAG5456860.1"/>
    </source>
</evidence>
<evidence type="ECO:0000256" key="10">
    <source>
        <dbReference type="SAM" id="MobiDB-lite"/>
    </source>
</evidence>
<comment type="subcellular location">
    <subcellularLocation>
        <location evidence="1 9">Mitochondrion inner membrane</location>
        <topology evidence="1 9">Multi-pass membrane protein</topology>
    </subcellularLocation>
</comment>
<evidence type="ECO:0000256" key="4">
    <source>
        <dbReference type="ARBA" id="ARBA00022692"/>
    </source>
</evidence>
<organism evidence="11 12">
    <name type="scientific">Olpidium bornovanus</name>
    <dbReference type="NCBI Taxonomy" id="278681"/>
    <lineage>
        <taxon>Eukaryota</taxon>
        <taxon>Fungi</taxon>
        <taxon>Fungi incertae sedis</taxon>
        <taxon>Olpidiomycota</taxon>
        <taxon>Olpidiomycotina</taxon>
        <taxon>Olpidiomycetes</taxon>
        <taxon>Olpidiales</taxon>
        <taxon>Olpidiaceae</taxon>
        <taxon>Olpidium</taxon>
    </lineage>
</organism>
<evidence type="ECO:0000256" key="9">
    <source>
        <dbReference type="RuleBase" id="RU363100"/>
    </source>
</evidence>
<dbReference type="OrthoDB" id="869189at2759"/>
<keyword evidence="6 9" id="KW-1133">Transmembrane helix</keyword>